<dbReference type="GO" id="GO:0005737">
    <property type="term" value="C:cytoplasm"/>
    <property type="evidence" value="ECO:0007669"/>
    <property type="project" value="TreeGrafter"/>
</dbReference>
<dbReference type="EMBL" id="VDUX01000005">
    <property type="protein sequence ID" value="TXL58009.1"/>
    <property type="molecule type" value="Genomic_DNA"/>
</dbReference>
<name>A0A5C8NGY7_9ACTN</name>
<dbReference type="SMART" id="SM00421">
    <property type="entry name" value="HTH_LUXR"/>
    <property type="match status" value="1"/>
</dbReference>
<keyword evidence="2" id="KW-0067">ATP-binding</keyword>
<comment type="caution">
    <text evidence="5">The sequence shown here is derived from an EMBL/GenBank/DDBJ whole genome shotgun (WGS) entry which is preliminary data.</text>
</comment>
<dbReference type="Proteomes" id="UP000321571">
    <property type="component" value="Unassembled WGS sequence"/>
</dbReference>
<dbReference type="GO" id="GO:0003677">
    <property type="term" value="F:DNA binding"/>
    <property type="evidence" value="ECO:0007669"/>
    <property type="project" value="InterPro"/>
</dbReference>
<dbReference type="GO" id="GO:0006355">
    <property type="term" value="P:regulation of DNA-templated transcription"/>
    <property type="evidence" value="ECO:0007669"/>
    <property type="project" value="InterPro"/>
</dbReference>
<dbReference type="CDD" id="cd06170">
    <property type="entry name" value="LuxR_C_like"/>
    <property type="match status" value="1"/>
</dbReference>
<sequence>MDLLEREHFVTALHGYADEAVSGTGRLVMVTGEAGIGKTSLLEVFRDGRPDLRWLWGACDGSFTPQPLGPLREIALSLGGDLLDLFDTDGDRRLLFEAFLRELETSDRPTAVVVEDLHWADEATLDWLMHLARRVERASTLIVVSYRDDELGGDSALRGVTGEIARHRSTSRMALPALTAAAVEQLAGADAERVQELTGGNPFLIHEALDVGLGEVPVTVSDVVSARAARLSSDARALLEAAAVLGGPADAELIGRVAGTDPVALDECVVTGVLVAEPAGLRFRHELTRLAVERLVPWLRRSQLHAAALAALEARPGAEPARLAHHAEAAGDSAATLRHATAAARDAVALRSHREAVVQYERALRVAQDLPLEQLAELEEGLAEVLALRDEWERSLVHRERAVALSRSCADAESLARNLRREVQALWRLCRGEAAERAADELLELVRDAPDSYERAMALYFCGTGYAGDAEQAEKMTAEAARIAEDLQDDVLIAQVLVGTGFLQLKQGDGTGCLDALTRSAELARRSGADALAANAYTNLYAMAAAQMRFDEYEHVYGEGMDFALDRDMPVYAFCLNGARALVLARRGRLTEAIELAAPLAVETKSPVNRLTMLIPLAISRFRRGDPTATTDLADLLELGRGNGEPDVQLEIAAVVAQGAWLTGDASLLDDEFWTWAGRVGQGDPWEDGDLLSWLRRLGHAVDLPRPVPPPYSLELEGRHAEAADWWGEHGCPFEEALCWLDSGDPASMRKALARFDELGAEPAAAITRRALRDAGEHVVPRGPRRSTRENPHGLTAREAEVLVLLEQGLTNQAIAQRLVISPRTVDHHVSSVLAKLGVASRTELVAQPRQVAAQPG</sequence>
<dbReference type="SUPFAM" id="SSF46894">
    <property type="entry name" value="C-terminal effector domain of the bipartite response regulators"/>
    <property type="match status" value="1"/>
</dbReference>
<dbReference type="Gene3D" id="1.10.10.10">
    <property type="entry name" value="Winged helix-like DNA-binding domain superfamily/Winged helix DNA-binding domain"/>
    <property type="match status" value="1"/>
</dbReference>
<dbReference type="PRINTS" id="PR00038">
    <property type="entry name" value="HTHLUXR"/>
</dbReference>
<proteinExistence type="predicted"/>
<evidence type="ECO:0000313" key="6">
    <source>
        <dbReference type="Proteomes" id="UP000321571"/>
    </source>
</evidence>
<keyword evidence="3" id="KW-0175">Coiled coil</keyword>
<dbReference type="Gene3D" id="3.40.50.300">
    <property type="entry name" value="P-loop containing nucleotide triphosphate hydrolases"/>
    <property type="match status" value="1"/>
</dbReference>
<dbReference type="InterPro" id="IPR011990">
    <property type="entry name" value="TPR-like_helical_dom_sf"/>
</dbReference>
<dbReference type="PANTHER" id="PTHR16305:SF35">
    <property type="entry name" value="TRANSCRIPTIONAL ACTIVATOR DOMAIN"/>
    <property type="match status" value="1"/>
</dbReference>
<dbReference type="Gene3D" id="1.25.40.10">
    <property type="entry name" value="Tetratricopeptide repeat domain"/>
    <property type="match status" value="1"/>
</dbReference>
<organism evidence="5 6">
    <name type="scientific">Aeromicrobium terrae</name>
    <dbReference type="NCBI Taxonomy" id="2498846"/>
    <lineage>
        <taxon>Bacteria</taxon>
        <taxon>Bacillati</taxon>
        <taxon>Actinomycetota</taxon>
        <taxon>Actinomycetes</taxon>
        <taxon>Propionibacteriales</taxon>
        <taxon>Nocardioidaceae</taxon>
        <taxon>Aeromicrobium</taxon>
    </lineage>
</organism>
<dbReference type="PROSITE" id="PS50043">
    <property type="entry name" value="HTH_LUXR_2"/>
    <property type="match status" value="1"/>
</dbReference>
<reference evidence="5 6" key="1">
    <citation type="submission" date="2019-06" db="EMBL/GenBank/DDBJ databases">
        <title>Aeromicrobium sp. nov., isolated from a maize field.</title>
        <authorList>
            <person name="Lin S.-Y."/>
            <person name="Tsai C.-F."/>
            <person name="Young C.-C."/>
        </authorList>
    </citation>
    <scope>NUCLEOTIDE SEQUENCE [LARGE SCALE GENOMIC DNA]</scope>
    <source>
        <strain evidence="5 6">CC-CFT486</strain>
    </source>
</reference>
<dbReference type="SUPFAM" id="SSF52540">
    <property type="entry name" value="P-loop containing nucleoside triphosphate hydrolases"/>
    <property type="match status" value="1"/>
</dbReference>
<evidence type="ECO:0000256" key="3">
    <source>
        <dbReference type="SAM" id="Coils"/>
    </source>
</evidence>
<keyword evidence="6" id="KW-1185">Reference proteome</keyword>
<evidence type="ECO:0000256" key="2">
    <source>
        <dbReference type="ARBA" id="ARBA00022840"/>
    </source>
</evidence>
<dbReference type="Pfam" id="PF13191">
    <property type="entry name" value="AAA_16"/>
    <property type="match status" value="1"/>
</dbReference>
<dbReference type="InterPro" id="IPR016032">
    <property type="entry name" value="Sig_transdc_resp-reg_C-effctor"/>
</dbReference>
<dbReference type="SUPFAM" id="SSF48452">
    <property type="entry name" value="TPR-like"/>
    <property type="match status" value="2"/>
</dbReference>
<dbReference type="InterPro" id="IPR000792">
    <property type="entry name" value="Tscrpt_reg_LuxR_C"/>
</dbReference>
<dbReference type="InterPro" id="IPR027417">
    <property type="entry name" value="P-loop_NTPase"/>
</dbReference>
<dbReference type="PROSITE" id="PS00622">
    <property type="entry name" value="HTH_LUXR_1"/>
    <property type="match status" value="1"/>
</dbReference>
<evidence type="ECO:0000313" key="5">
    <source>
        <dbReference type="EMBL" id="TXL58009.1"/>
    </source>
</evidence>
<gene>
    <name evidence="5" type="ORF">FHP06_11810</name>
</gene>
<dbReference type="OrthoDB" id="3795727at2"/>
<feature type="coiled-coil region" evidence="3">
    <location>
        <begin position="375"/>
        <end position="422"/>
    </location>
</feature>
<protein>
    <recommendedName>
        <fullName evidence="4">HTH luxR-type domain-containing protein</fullName>
    </recommendedName>
</protein>
<accession>A0A5C8NGY7</accession>
<dbReference type="PANTHER" id="PTHR16305">
    <property type="entry name" value="TESTICULAR SOLUBLE ADENYLYL CYCLASE"/>
    <property type="match status" value="1"/>
</dbReference>
<keyword evidence="1" id="KW-0547">Nucleotide-binding</keyword>
<dbReference type="GO" id="GO:0004016">
    <property type="term" value="F:adenylate cyclase activity"/>
    <property type="evidence" value="ECO:0007669"/>
    <property type="project" value="TreeGrafter"/>
</dbReference>
<dbReference type="AlphaFoldDB" id="A0A5C8NGY7"/>
<feature type="domain" description="HTH luxR-type" evidence="4">
    <location>
        <begin position="788"/>
        <end position="853"/>
    </location>
</feature>
<evidence type="ECO:0000256" key="1">
    <source>
        <dbReference type="ARBA" id="ARBA00022741"/>
    </source>
</evidence>
<dbReference type="RefSeq" id="WP_147686987.1">
    <property type="nucleotide sequence ID" value="NZ_VDUX01000005.1"/>
</dbReference>
<dbReference type="InterPro" id="IPR036388">
    <property type="entry name" value="WH-like_DNA-bd_sf"/>
</dbReference>
<dbReference type="GO" id="GO:0005524">
    <property type="term" value="F:ATP binding"/>
    <property type="evidence" value="ECO:0007669"/>
    <property type="project" value="UniProtKB-KW"/>
</dbReference>
<dbReference type="Pfam" id="PF00196">
    <property type="entry name" value="GerE"/>
    <property type="match status" value="1"/>
</dbReference>
<dbReference type="InterPro" id="IPR041664">
    <property type="entry name" value="AAA_16"/>
</dbReference>
<evidence type="ECO:0000259" key="4">
    <source>
        <dbReference type="PROSITE" id="PS50043"/>
    </source>
</evidence>